<reference evidence="3 4" key="1">
    <citation type="submission" date="2016-03" db="EMBL/GenBank/DDBJ databases">
        <title>Draft genome sequence of Paenibacillus glacialis DSM 22343.</title>
        <authorList>
            <person name="Shin S.-K."/>
            <person name="Yi H."/>
        </authorList>
    </citation>
    <scope>NUCLEOTIDE SEQUENCE [LARGE SCALE GENOMIC DNA]</scope>
    <source>
        <strain evidence="3 4">DSM 22343</strain>
    </source>
</reference>
<dbReference type="Gene3D" id="1.10.10.2520">
    <property type="entry name" value="Cell wall hydrolase SleB, domain 1"/>
    <property type="match status" value="1"/>
</dbReference>
<dbReference type="Proteomes" id="UP000076967">
    <property type="component" value="Unassembled WGS sequence"/>
</dbReference>
<organism evidence="3 4">
    <name type="scientific">Paenibacillus glacialis</name>
    <dbReference type="NCBI Taxonomy" id="494026"/>
    <lineage>
        <taxon>Bacteria</taxon>
        <taxon>Bacillati</taxon>
        <taxon>Bacillota</taxon>
        <taxon>Bacilli</taxon>
        <taxon>Bacillales</taxon>
        <taxon>Paenibacillaceae</taxon>
        <taxon>Paenibacillus</taxon>
    </lineage>
</organism>
<gene>
    <name evidence="3" type="ORF">PGLA_02500</name>
</gene>
<dbReference type="EMBL" id="LVJH01000002">
    <property type="protein sequence ID" value="OAB46269.1"/>
    <property type="molecule type" value="Genomic_DNA"/>
</dbReference>
<feature type="domain" description="Cell wall hydrolase SleB" evidence="2">
    <location>
        <begin position="160"/>
        <end position="261"/>
    </location>
</feature>
<dbReference type="OrthoDB" id="9785345at2"/>
<accession>A0A168P0E6</accession>
<comment type="caution">
    <text evidence="3">The sequence shown here is derived from an EMBL/GenBank/DDBJ whole genome shotgun (WGS) entry which is preliminary data.</text>
</comment>
<protein>
    <recommendedName>
        <fullName evidence="2">Cell wall hydrolase SleB domain-containing protein</fullName>
    </recommendedName>
</protein>
<feature type="transmembrane region" description="Helical" evidence="1">
    <location>
        <begin position="9"/>
        <end position="30"/>
    </location>
</feature>
<dbReference type="InterPro" id="IPR011105">
    <property type="entry name" value="Cell_wall_hydrolase_SleB"/>
</dbReference>
<keyword evidence="4" id="KW-1185">Reference proteome</keyword>
<keyword evidence="1" id="KW-0472">Membrane</keyword>
<dbReference type="Pfam" id="PF07486">
    <property type="entry name" value="Hydrolase_2"/>
    <property type="match status" value="1"/>
</dbReference>
<evidence type="ECO:0000313" key="3">
    <source>
        <dbReference type="EMBL" id="OAB46269.1"/>
    </source>
</evidence>
<evidence type="ECO:0000313" key="4">
    <source>
        <dbReference type="Proteomes" id="UP000076967"/>
    </source>
</evidence>
<proteinExistence type="predicted"/>
<dbReference type="AlphaFoldDB" id="A0A168P0E6"/>
<dbReference type="RefSeq" id="WP_068528155.1">
    <property type="nucleotide sequence ID" value="NZ_LVJH01000002.1"/>
</dbReference>
<sequence>MNLIRQNRWVALLIGVILVCFSAICLLLQIEEKQAIGKLYKQVGINGTEIHSFKPLLMYTIEDERPFHVLGNNQQLVTKQQEVASTSVKSIDSKKVVTEKVEQINKSTEVNSRLNPPKALFFTRTQMLSQNEKEHSTWQYTVSDKELLLLRKIVMAEAEGEPYQGKVAVANVVLNRLRSANFPKTIHKVIYQKYQFSPVANGRLDRVKPSDDTIHAVNEALNGHKAVSDDTYYFLSLKLADDLTVHNTRTFSKTIGNHSFYK</sequence>
<evidence type="ECO:0000256" key="1">
    <source>
        <dbReference type="SAM" id="Phobius"/>
    </source>
</evidence>
<dbReference type="GO" id="GO:0016787">
    <property type="term" value="F:hydrolase activity"/>
    <property type="evidence" value="ECO:0007669"/>
    <property type="project" value="InterPro"/>
</dbReference>
<dbReference type="STRING" id="494026.PGLA_02500"/>
<evidence type="ECO:0000259" key="2">
    <source>
        <dbReference type="Pfam" id="PF07486"/>
    </source>
</evidence>
<keyword evidence="1" id="KW-1133">Transmembrane helix</keyword>
<keyword evidence="1" id="KW-0812">Transmembrane</keyword>
<name>A0A168P0E6_9BACL</name>
<dbReference type="InterPro" id="IPR042047">
    <property type="entry name" value="SleB_dom1"/>
</dbReference>